<organism evidence="1 2">
    <name type="scientific">Pistacia integerrima</name>
    <dbReference type="NCBI Taxonomy" id="434235"/>
    <lineage>
        <taxon>Eukaryota</taxon>
        <taxon>Viridiplantae</taxon>
        <taxon>Streptophyta</taxon>
        <taxon>Embryophyta</taxon>
        <taxon>Tracheophyta</taxon>
        <taxon>Spermatophyta</taxon>
        <taxon>Magnoliopsida</taxon>
        <taxon>eudicotyledons</taxon>
        <taxon>Gunneridae</taxon>
        <taxon>Pentapetalae</taxon>
        <taxon>rosids</taxon>
        <taxon>malvids</taxon>
        <taxon>Sapindales</taxon>
        <taxon>Anacardiaceae</taxon>
        <taxon>Pistacia</taxon>
    </lineage>
</organism>
<sequence length="115" mass="13014">MGVCLIVFTLFGDYSYGLKFQRCVKEVKEIAMNAPIKIIVKNQEGNKLVFQVKRDVKLRKVLNLYCEKQVLQYGTVNFLINGERFDHDLTPNEVKLEEGDEIDALLPANGGGHPS</sequence>
<reference evidence="2" key="1">
    <citation type="journal article" date="2023" name="G3 (Bethesda)">
        <title>Genome assembly and association tests identify interacting loci associated with vigor, precocity, and sex in interspecific pistachio rootstocks.</title>
        <authorList>
            <person name="Palmer W."/>
            <person name="Jacygrad E."/>
            <person name="Sagayaradj S."/>
            <person name="Cavanaugh K."/>
            <person name="Han R."/>
            <person name="Bertier L."/>
            <person name="Beede B."/>
            <person name="Kafkas S."/>
            <person name="Golino D."/>
            <person name="Preece J."/>
            <person name="Michelmore R."/>
        </authorList>
    </citation>
    <scope>NUCLEOTIDE SEQUENCE [LARGE SCALE GENOMIC DNA]</scope>
</reference>
<dbReference type="Proteomes" id="UP001163603">
    <property type="component" value="Chromosome 5"/>
</dbReference>
<dbReference type="EMBL" id="CM047740">
    <property type="protein sequence ID" value="KAJ0040004.1"/>
    <property type="molecule type" value="Genomic_DNA"/>
</dbReference>
<proteinExistence type="predicted"/>
<evidence type="ECO:0000313" key="1">
    <source>
        <dbReference type="EMBL" id="KAJ0040004.1"/>
    </source>
</evidence>
<accession>A0ACC0YRE7</accession>
<keyword evidence="2" id="KW-1185">Reference proteome</keyword>
<comment type="caution">
    <text evidence="1">The sequence shown here is derived from an EMBL/GenBank/DDBJ whole genome shotgun (WGS) entry which is preliminary data.</text>
</comment>
<protein>
    <submittedName>
        <fullName evidence="1">Uncharacterized protein</fullName>
    </submittedName>
</protein>
<name>A0ACC0YRE7_9ROSI</name>
<gene>
    <name evidence="1" type="ORF">Pint_27183</name>
</gene>
<evidence type="ECO:0000313" key="2">
    <source>
        <dbReference type="Proteomes" id="UP001163603"/>
    </source>
</evidence>